<comment type="caution">
    <text evidence="2">The sequence shown here is derived from an EMBL/GenBank/DDBJ whole genome shotgun (WGS) entry which is preliminary data.</text>
</comment>
<evidence type="ECO:0000256" key="1">
    <source>
        <dbReference type="SAM" id="Phobius"/>
    </source>
</evidence>
<dbReference type="EMBL" id="BBJS01000018">
    <property type="protein sequence ID" value="GAN13486.1"/>
    <property type="molecule type" value="Genomic_DNA"/>
</dbReference>
<dbReference type="AlphaFoldDB" id="A0A0C9MRV2"/>
<evidence type="ECO:0000313" key="2">
    <source>
        <dbReference type="EMBL" id="GAN13486.1"/>
    </source>
</evidence>
<feature type="transmembrane region" description="Helical" evidence="1">
    <location>
        <begin position="28"/>
        <end position="57"/>
    </location>
</feature>
<keyword evidence="3" id="KW-1185">Reference proteome</keyword>
<name>A0A0C9MRV2_SPHPI</name>
<dbReference type="Proteomes" id="UP000032025">
    <property type="component" value="Unassembled WGS sequence"/>
</dbReference>
<accession>A0A0C9MRV2</accession>
<keyword evidence="1" id="KW-0812">Transmembrane</keyword>
<keyword evidence="1" id="KW-1133">Transmembrane helix</keyword>
<gene>
    <name evidence="2" type="ORF">SP6_18_00510</name>
</gene>
<evidence type="ECO:0000313" key="3">
    <source>
        <dbReference type="Proteomes" id="UP000032025"/>
    </source>
</evidence>
<protein>
    <submittedName>
        <fullName evidence="2">DNA, contig: SP618</fullName>
    </submittedName>
</protein>
<keyword evidence="1" id="KW-0472">Membrane</keyword>
<proteinExistence type="predicted"/>
<reference evidence="2 3" key="1">
    <citation type="submission" date="2014-08" db="EMBL/GenBank/DDBJ databases">
        <title>Whole genome shotgun sequence of Sphingomonas paucimobilis NBRC 13935.</title>
        <authorList>
            <person name="Hosoyama A."/>
            <person name="Hashimoto M."/>
            <person name="Hosoyama Y."/>
            <person name="Noguchi M."/>
            <person name="Uohara A."/>
            <person name="Ohji S."/>
            <person name="Katano-Makiyama Y."/>
            <person name="Ichikawa N."/>
            <person name="Kimura A."/>
            <person name="Yamazoe A."/>
            <person name="Fujita N."/>
        </authorList>
    </citation>
    <scope>NUCLEOTIDE SEQUENCE [LARGE SCALE GENOMIC DNA]</scope>
    <source>
        <strain evidence="2 3">NBRC 13935</strain>
    </source>
</reference>
<dbReference type="GeneID" id="78527145"/>
<sequence length="63" mass="6418">MAKLDQKISEVHGDIKSTPGLGKSMAKWGALGAVVAIPVPFVGPIFGAAAGAGYAYFKAKKKA</sequence>
<organism evidence="2 3">
    <name type="scientific">Sphingomonas paucimobilis NBRC 13935</name>
    <dbReference type="NCBI Taxonomy" id="1219050"/>
    <lineage>
        <taxon>Bacteria</taxon>
        <taxon>Pseudomonadati</taxon>
        <taxon>Pseudomonadota</taxon>
        <taxon>Alphaproteobacteria</taxon>
        <taxon>Sphingomonadales</taxon>
        <taxon>Sphingomonadaceae</taxon>
        <taxon>Sphingomonas</taxon>
    </lineage>
</organism>
<dbReference type="RefSeq" id="WP_007403767.1">
    <property type="nucleotide sequence ID" value="NZ_BBJS01000018.1"/>
</dbReference>